<reference evidence="5" key="1">
    <citation type="journal article" date="2019" name="Int. J. Syst. Evol. Microbiol.">
        <title>The Global Catalogue of Microorganisms (GCM) 10K type strain sequencing project: providing services to taxonomists for standard genome sequencing and annotation.</title>
        <authorList>
            <consortium name="The Broad Institute Genomics Platform"/>
            <consortium name="The Broad Institute Genome Sequencing Center for Infectious Disease"/>
            <person name="Wu L."/>
            <person name="Ma J."/>
        </authorList>
    </citation>
    <scope>NUCLEOTIDE SEQUENCE [LARGE SCALE GENOMIC DNA]</scope>
    <source>
        <strain evidence="5">JCM 4738</strain>
    </source>
</reference>
<dbReference type="Gene3D" id="3.40.630.190">
    <property type="entry name" value="LCP protein"/>
    <property type="match status" value="1"/>
</dbReference>
<dbReference type="InterPro" id="IPR004474">
    <property type="entry name" value="LytR_CpsA_psr"/>
</dbReference>
<keyword evidence="2" id="KW-1133">Transmembrane helix</keyword>
<feature type="domain" description="Cell envelope-related transcriptional attenuator" evidence="3">
    <location>
        <begin position="89"/>
        <end position="231"/>
    </location>
</feature>
<evidence type="ECO:0000256" key="2">
    <source>
        <dbReference type="SAM" id="Phobius"/>
    </source>
</evidence>
<proteinExistence type="inferred from homology"/>
<keyword evidence="2" id="KW-0812">Transmembrane</keyword>
<dbReference type="EMBL" id="JBHTCT010000025">
    <property type="protein sequence ID" value="MFC7365205.1"/>
    <property type="molecule type" value="Genomic_DNA"/>
</dbReference>
<comment type="caution">
    <text evidence="4">The sequence shown here is derived from an EMBL/GenBank/DDBJ whole genome shotgun (WGS) entry which is preliminary data.</text>
</comment>
<evidence type="ECO:0000256" key="1">
    <source>
        <dbReference type="ARBA" id="ARBA00006068"/>
    </source>
</evidence>
<dbReference type="NCBIfam" id="TIGR00350">
    <property type="entry name" value="lytR_cpsA_psr"/>
    <property type="match status" value="1"/>
</dbReference>
<accession>A0ABW2NHI6</accession>
<dbReference type="Proteomes" id="UP001596483">
    <property type="component" value="Unassembled WGS sequence"/>
</dbReference>
<protein>
    <submittedName>
        <fullName evidence="4">LCP family protein</fullName>
    </submittedName>
</protein>
<comment type="similarity">
    <text evidence="1">Belongs to the LytR/CpsA/Psr (LCP) family.</text>
</comment>
<dbReference type="InterPro" id="IPR050922">
    <property type="entry name" value="LytR/CpsA/Psr_CW_biosynth"/>
</dbReference>
<organism evidence="4 5">
    <name type="scientific">Bhargavaea changchunensis</name>
    <dbReference type="NCBI Taxonomy" id="2134037"/>
    <lineage>
        <taxon>Bacteria</taxon>
        <taxon>Bacillati</taxon>
        <taxon>Bacillota</taxon>
        <taxon>Bacilli</taxon>
        <taxon>Bacillales</taxon>
        <taxon>Caryophanaceae</taxon>
        <taxon>Bhargavaea</taxon>
    </lineage>
</organism>
<feature type="transmembrane region" description="Helical" evidence="2">
    <location>
        <begin position="16"/>
        <end position="39"/>
    </location>
</feature>
<name>A0ABW2NHI6_9BACL</name>
<gene>
    <name evidence="4" type="ORF">ACFQQH_08765</name>
</gene>
<sequence length="312" mass="35336">MEENRKRRRKKRKRRIWPWIVGPIVLILVAVGVYVAMVYKDLTNTLDTVHEPIEREASEKREAPVNLNEQEPFSVLVLGVDEREGDRGRSDTMIVLTVNPQEKTTKMVSIPRDTYTEIVGRGTMDKLNHAYAFGGIEMAMDSMENLLDIPIDYVVQVNMESFKDIVDAVGGVTVLNNMSFKSGEYTFPEGPVELNGEEALAYVRMRKQDPNGDFGRQDRQKDVIMGVIKQGASANSLLNYQSIFGAVGKNIRTNMTMDEMLGLQDYRGAIGKVDQLYVEKGEGQKIDGIWYYMMNEEELNAISSELKQHLGI</sequence>
<evidence type="ECO:0000259" key="3">
    <source>
        <dbReference type="Pfam" id="PF03816"/>
    </source>
</evidence>
<evidence type="ECO:0000313" key="4">
    <source>
        <dbReference type="EMBL" id="MFC7365205.1"/>
    </source>
</evidence>
<keyword evidence="2" id="KW-0472">Membrane</keyword>
<evidence type="ECO:0000313" key="5">
    <source>
        <dbReference type="Proteomes" id="UP001596483"/>
    </source>
</evidence>
<dbReference type="Pfam" id="PF03816">
    <property type="entry name" value="LytR_cpsA_psr"/>
    <property type="match status" value="1"/>
</dbReference>
<keyword evidence="5" id="KW-1185">Reference proteome</keyword>
<dbReference type="PANTHER" id="PTHR33392">
    <property type="entry name" value="POLYISOPRENYL-TEICHOIC ACID--PEPTIDOGLYCAN TEICHOIC ACID TRANSFERASE TAGU"/>
    <property type="match status" value="1"/>
</dbReference>
<dbReference type="RefSeq" id="WP_157294978.1">
    <property type="nucleotide sequence ID" value="NZ_JBHTCT010000025.1"/>
</dbReference>
<dbReference type="PANTHER" id="PTHR33392:SF6">
    <property type="entry name" value="POLYISOPRENYL-TEICHOIC ACID--PEPTIDOGLYCAN TEICHOIC ACID TRANSFERASE TAGU"/>
    <property type="match status" value="1"/>
</dbReference>